<dbReference type="InterPro" id="IPR042452">
    <property type="entry name" value="ZPR1_Znf1/2"/>
</dbReference>
<reference evidence="7 8" key="1">
    <citation type="submission" date="2021-04" db="EMBL/GenBank/DDBJ databases">
        <authorList>
            <person name="Bliznina A."/>
        </authorList>
    </citation>
    <scope>NUCLEOTIDE SEQUENCE [LARGE SCALE GENOMIC DNA]</scope>
</reference>
<evidence type="ECO:0000256" key="1">
    <source>
        <dbReference type="ARBA" id="ARBA00008354"/>
    </source>
</evidence>
<accession>A0ABN7T7N8</accession>
<feature type="domain" description="Zinc finger ZPR1-type" evidence="6">
    <location>
        <begin position="21"/>
        <end position="178"/>
    </location>
</feature>
<dbReference type="Pfam" id="PF22794">
    <property type="entry name" value="jr-ZPR1"/>
    <property type="match status" value="2"/>
</dbReference>
<sequence length="465" mass="52367">MAEPIYVNINADADSITKVESLCMNCHENGETMIMMTKIPFFKEMIVMSFRCEKCGYRNNEVQSGGKVELHGVRVIAIVDGTRDLNRQVVKSEHCTVRIPELDFEIPSQTQKGSMTTIEGLIMKASADLKMTAELNKEQNPEWAAQVLTFCEEKLEKITDRKFNLELNDPSGYSTIENLHLPYPDPKLEIRHYGRTKAQDQALGFYTEEDKADVFGTAPNPDELKGRGVDLTNEVVEFNERCISCNANVVCRMKLVQIPFFKEITLMAVNCENCGYRSNEVKAGGGISDKGKRLELKVRTAEDLARDILKSETASIQIPELEWDIGYGCISGKFTTVEGLLTDLRHDLIDKNPFSSGDSAIHEGRKERYAAFRERINDILELKTECTLILDDPAGNSYILSLCAPEPDPQLIETEYERTWEQNDDLGINDMKTDNYENDGAASPPKKLKLDDVAEEKETDEAMAT</sequence>
<dbReference type="PANTHER" id="PTHR10876:SF0">
    <property type="entry name" value="ZINC FINGER PROTEIN ZPR1"/>
    <property type="match status" value="1"/>
</dbReference>
<feature type="domain" description="Zinc finger ZPR1-type" evidence="6">
    <location>
        <begin position="240"/>
        <end position="401"/>
    </location>
</feature>
<keyword evidence="3" id="KW-0863">Zinc-finger</keyword>
<proteinExistence type="inferred from homology"/>
<comment type="similarity">
    <text evidence="1">Belongs to the ZPR1 family.</text>
</comment>
<feature type="region of interest" description="Disordered" evidence="5">
    <location>
        <begin position="422"/>
        <end position="465"/>
    </location>
</feature>
<evidence type="ECO:0000256" key="5">
    <source>
        <dbReference type="SAM" id="MobiDB-lite"/>
    </source>
</evidence>
<evidence type="ECO:0000256" key="3">
    <source>
        <dbReference type="ARBA" id="ARBA00022771"/>
    </source>
</evidence>
<feature type="compositionally biased region" description="Acidic residues" evidence="5">
    <location>
        <begin position="453"/>
        <end position="465"/>
    </location>
</feature>
<dbReference type="Proteomes" id="UP001158576">
    <property type="component" value="Chromosome 2"/>
</dbReference>
<evidence type="ECO:0000259" key="6">
    <source>
        <dbReference type="SMART" id="SM00709"/>
    </source>
</evidence>
<organism evidence="7 8">
    <name type="scientific">Oikopleura dioica</name>
    <name type="common">Tunicate</name>
    <dbReference type="NCBI Taxonomy" id="34765"/>
    <lineage>
        <taxon>Eukaryota</taxon>
        <taxon>Metazoa</taxon>
        <taxon>Chordata</taxon>
        <taxon>Tunicata</taxon>
        <taxon>Appendicularia</taxon>
        <taxon>Copelata</taxon>
        <taxon>Oikopleuridae</taxon>
        <taxon>Oikopleura</taxon>
    </lineage>
</organism>
<evidence type="ECO:0000313" key="8">
    <source>
        <dbReference type="Proteomes" id="UP001158576"/>
    </source>
</evidence>
<dbReference type="Gene3D" id="2.60.120.1040">
    <property type="entry name" value="ZPR1, A/B domain"/>
    <property type="match status" value="2"/>
</dbReference>
<gene>
    <name evidence="7" type="ORF">OKIOD_LOCUS16683</name>
</gene>
<keyword evidence="2" id="KW-0479">Metal-binding</keyword>
<name>A0ABN7T7N8_OIKDI</name>
<dbReference type="Gene3D" id="2.20.25.420">
    <property type="entry name" value="ZPR1, zinc finger domain"/>
    <property type="match status" value="2"/>
</dbReference>
<dbReference type="InterPro" id="IPR056180">
    <property type="entry name" value="ZPR1_jr_dom"/>
</dbReference>
<keyword evidence="8" id="KW-1185">Reference proteome</keyword>
<dbReference type="InterPro" id="IPR040141">
    <property type="entry name" value="ZPR1"/>
</dbReference>
<evidence type="ECO:0000256" key="4">
    <source>
        <dbReference type="ARBA" id="ARBA00022833"/>
    </source>
</evidence>
<keyword evidence="4" id="KW-0862">Zinc</keyword>
<dbReference type="PANTHER" id="PTHR10876">
    <property type="entry name" value="ZINC FINGER PROTEIN ZPR1"/>
    <property type="match status" value="1"/>
</dbReference>
<evidence type="ECO:0000313" key="7">
    <source>
        <dbReference type="EMBL" id="CAG5113828.1"/>
    </source>
</evidence>
<dbReference type="SMART" id="SM00709">
    <property type="entry name" value="Zpr1"/>
    <property type="match status" value="2"/>
</dbReference>
<dbReference type="EMBL" id="OU015567">
    <property type="protein sequence ID" value="CAG5113828.1"/>
    <property type="molecule type" value="Genomic_DNA"/>
</dbReference>
<protein>
    <submittedName>
        <fullName evidence="7">Oidioi.mRNA.OKI2018_I69.chr2.g7918.t1.cds</fullName>
    </submittedName>
</protein>
<evidence type="ECO:0000256" key="2">
    <source>
        <dbReference type="ARBA" id="ARBA00022723"/>
    </source>
</evidence>
<dbReference type="InterPro" id="IPR004457">
    <property type="entry name" value="Znf_ZPR1"/>
</dbReference>
<dbReference type="NCBIfam" id="TIGR00310">
    <property type="entry name" value="ZPR1_znf"/>
    <property type="match status" value="2"/>
</dbReference>
<dbReference type="Pfam" id="PF03367">
    <property type="entry name" value="Zn_ribbon_ZPR1"/>
    <property type="match status" value="2"/>
</dbReference>
<dbReference type="InterPro" id="IPR042451">
    <property type="entry name" value="ZPR1_A/B_dom"/>
</dbReference>